<feature type="transmembrane region" description="Helical" evidence="1">
    <location>
        <begin position="79"/>
        <end position="102"/>
    </location>
</feature>
<keyword evidence="1" id="KW-0472">Membrane</keyword>
<dbReference type="RefSeq" id="WP_048093103.1">
    <property type="nucleotide sequence ID" value="NZ_JMIY01000007.1"/>
</dbReference>
<keyword evidence="3" id="KW-1185">Reference proteome</keyword>
<feature type="transmembrane region" description="Helical" evidence="1">
    <location>
        <begin position="49"/>
        <end position="67"/>
    </location>
</feature>
<sequence>MVSRSIGKYTKGFTLSLIVVSLFNALLVIAKELDEALKEWMGAATGHHWTTHGVAVIILFIVLGLVFSTRDTGKRLTALTALVSILVVTIISGLIIAGFYFLEIWFE</sequence>
<feature type="transmembrane region" description="Helical" evidence="1">
    <location>
        <begin position="12"/>
        <end position="29"/>
    </location>
</feature>
<dbReference type="Proteomes" id="UP000027153">
    <property type="component" value="Unassembled WGS sequence"/>
</dbReference>
<gene>
    <name evidence="2" type="ORF">ANME2D_03039</name>
</gene>
<proteinExistence type="predicted"/>
<comment type="caution">
    <text evidence="2">The sequence shown here is derived from an EMBL/GenBank/DDBJ whole genome shotgun (WGS) entry which is preliminary data.</text>
</comment>
<evidence type="ECO:0000256" key="1">
    <source>
        <dbReference type="SAM" id="Phobius"/>
    </source>
</evidence>
<protein>
    <submittedName>
        <fullName evidence="2">Uncharacterized protein</fullName>
    </submittedName>
</protein>
<evidence type="ECO:0000313" key="2">
    <source>
        <dbReference type="EMBL" id="KCZ71010.1"/>
    </source>
</evidence>
<organism evidence="2 3">
    <name type="scientific">Candidatus Methanoperedens nitratireducens</name>
    <dbReference type="NCBI Taxonomy" id="1392998"/>
    <lineage>
        <taxon>Archaea</taxon>
        <taxon>Methanobacteriati</taxon>
        <taxon>Methanobacteriota</taxon>
        <taxon>Stenosarchaea group</taxon>
        <taxon>Methanomicrobia</taxon>
        <taxon>Methanosarcinales</taxon>
        <taxon>ANME-2 cluster</taxon>
        <taxon>Candidatus Methanoperedentaceae</taxon>
        <taxon>Candidatus Methanoperedens</taxon>
    </lineage>
</organism>
<reference evidence="2 3" key="1">
    <citation type="journal article" date="2013" name="Nature">
        <title>Anaerobic oxidation of methane coupled to nitrate reduction in a novel archaeal lineage.</title>
        <authorList>
            <person name="Haroon M.F."/>
            <person name="Hu S."/>
            <person name="Shi Y."/>
            <person name="Imelfort M."/>
            <person name="Keller J."/>
            <person name="Hugenholtz P."/>
            <person name="Yuan Z."/>
            <person name="Tyson G.W."/>
        </authorList>
    </citation>
    <scope>NUCLEOTIDE SEQUENCE [LARGE SCALE GENOMIC DNA]</scope>
    <source>
        <strain evidence="2 3">ANME-2d</strain>
    </source>
</reference>
<evidence type="ECO:0000313" key="3">
    <source>
        <dbReference type="Proteomes" id="UP000027153"/>
    </source>
</evidence>
<keyword evidence="1" id="KW-1133">Transmembrane helix</keyword>
<name>A0A062V6K2_9EURY</name>
<dbReference type="AlphaFoldDB" id="A0A062V6K2"/>
<keyword evidence="1" id="KW-0812">Transmembrane</keyword>
<accession>A0A062V6K2</accession>
<dbReference type="EMBL" id="JMIY01000007">
    <property type="protein sequence ID" value="KCZ71010.1"/>
    <property type="molecule type" value="Genomic_DNA"/>
</dbReference>